<evidence type="ECO:0000313" key="2">
    <source>
        <dbReference type="EMBL" id="CAH1786374.1"/>
    </source>
</evidence>
<dbReference type="SUPFAM" id="SSF56436">
    <property type="entry name" value="C-type lectin-like"/>
    <property type="match status" value="1"/>
</dbReference>
<dbReference type="Proteomes" id="UP000749559">
    <property type="component" value="Unassembled WGS sequence"/>
</dbReference>
<comment type="caution">
    <text evidence="2">The sequence shown here is derived from an EMBL/GenBank/DDBJ whole genome shotgun (WGS) entry which is preliminary data.</text>
</comment>
<sequence length="248" mass="27391">IDQVYYERNPGQIYHHDGNGVGLIASISKNSKMRCLAECANEPQCFNVNFKKGVLCEMYGLADAGWYEHHDTFDSYFAKSKPIVSKTTIQLPTTTTTTTTTTQSPTSATVPDCGSLGLVDLGVAGSCYYIEAIDRNVMDGLNICQSHSPPMSLVSIDDADEQNKIRAHLAGLNSPSWWNIGLNDFAVQGQYVWFATGAAPSWTNWHYGQPNAISDNCVIMSNENGEWYDVDCNFSYGTLGQFTICEYK</sequence>
<feature type="domain" description="C-type lectin" evidence="1">
    <location>
        <begin position="123"/>
        <end position="241"/>
    </location>
</feature>
<dbReference type="AlphaFoldDB" id="A0A8S4P083"/>
<dbReference type="Pfam" id="PF00059">
    <property type="entry name" value="Lectin_C"/>
    <property type="match status" value="1"/>
</dbReference>
<dbReference type="SMART" id="SM00034">
    <property type="entry name" value="CLECT"/>
    <property type="match status" value="1"/>
</dbReference>
<gene>
    <name evidence="2" type="ORF">OFUS_LOCUS12287</name>
</gene>
<evidence type="ECO:0000313" key="3">
    <source>
        <dbReference type="Proteomes" id="UP000749559"/>
    </source>
</evidence>
<dbReference type="EMBL" id="CAIIXF020000006">
    <property type="protein sequence ID" value="CAH1786374.1"/>
    <property type="molecule type" value="Genomic_DNA"/>
</dbReference>
<dbReference type="PROSITE" id="PS50041">
    <property type="entry name" value="C_TYPE_LECTIN_2"/>
    <property type="match status" value="1"/>
</dbReference>
<protein>
    <recommendedName>
        <fullName evidence="1">C-type lectin domain-containing protein</fullName>
    </recommendedName>
</protein>
<dbReference type="InterPro" id="IPR016186">
    <property type="entry name" value="C-type_lectin-like/link_sf"/>
</dbReference>
<dbReference type="Gene3D" id="3.10.100.10">
    <property type="entry name" value="Mannose-Binding Protein A, subunit A"/>
    <property type="match status" value="1"/>
</dbReference>
<dbReference type="InterPro" id="IPR001304">
    <property type="entry name" value="C-type_lectin-like"/>
</dbReference>
<dbReference type="OrthoDB" id="6154520at2759"/>
<organism evidence="2 3">
    <name type="scientific">Owenia fusiformis</name>
    <name type="common">Polychaete worm</name>
    <dbReference type="NCBI Taxonomy" id="6347"/>
    <lineage>
        <taxon>Eukaryota</taxon>
        <taxon>Metazoa</taxon>
        <taxon>Spiralia</taxon>
        <taxon>Lophotrochozoa</taxon>
        <taxon>Annelida</taxon>
        <taxon>Polychaeta</taxon>
        <taxon>Sedentaria</taxon>
        <taxon>Canalipalpata</taxon>
        <taxon>Sabellida</taxon>
        <taxon>Oweniida</taxon>
        <taxon>Oweniidae</taxon>
        <taxon>Owenia</taxon>
    </lineage>
</organism>
<feature type="non-terminal residue" evidence="2">
    <location>
        <position position="1"/>
    </location>
</feature>
<dbReference type="PANTHER" id="PTHR22803">
    <property type="entry name" value="MANNOSE, PHOSPHOLIPASE, LECTIN RECEPTOR RELATED"/>
    <property type="match status" value="1"/>
</dbReference>
<proteinExistence type="predicted"/>
<dbReference type="InterPro" id="IPR050111">
    <property type="entry name" value="C-type_lectin/snaclec_domain"/>
</dbReference>
<accession>A0A8S4P083</accession>
<dbReference type="CDD" id="cd00037">
    <property type="entry name" value="CLECT"/>
    <property type="match status" value="1"/>
</dbReference>
<name>A0A8S4P083_OWEFU</name>
<keyword evidence="3" id="KW-1185">Reference proteome</keyword>
<dbReference type="InterPro" id="IPR016187">
    <property type="entry name" value="CTDL_fold"/>
</dbReference>
<evidence type="ECO:0000259" key="1">
    <source>
        <dbReference type="PROSITE" id="PS50041"/>
    </source>
</evidence>
<reference evidence="2" key="1">
    <citation type="submission" date="2022-03" db="EMBL/GenBank/DDBJ databases">
        <authorList>
            <person name="Martin C."/>
        </authorList>
    </citation>
    <scope>NUCLEOTIDE SEQUENCE</scope>
</reference>